<dbReference type="RefSeq" id="WP_136943737.1">
    <property type="nucleotide sequence ID" value="NZ_SWKR01000002.1"/>
</dbReference>
<sequence length="269" mass="29288">MSAGTIRVGIGGWTFAPWRGGVFYPEGLPHKRELEHAARVVTAIEINGTYYSSFKPESFAKWRDETPAGFVFSVKASRYAVNRKRLDEAGESVTRFVGQGIVELGDRLGPILWQLAATKRFDPEEIAGFLALLPARHEGIALRHAVQVRHESFHTPEFVALCRTAGVAIVHGDSAQYPAIADVSGDFAYVRLENAEERFAAGYAPSALDRWADAARRWAAGGAPEGLPCASNEAAPAVPRDVFVFFINGHKEKAPAGAMALIERLSNPE</sequence>
<dbReference type="Pfam" id="PF01904">
    <property type="entry name" value="DUF72"/>
    <property type="match status" value="1"/>
</dbReference>
<dbReference type="InterPro" id="IPR002763">
    <property type="entry name" value="DUF72"/>
</dbReference>
<keyword evidence="2" id="KW-1185">Reference proteome</keyword>
<gene>
    <name evidence="1" type="ORF">FBR43_14345</name>
</gene>
<comment type="caution">
    <text evidence="1">The sequence shown here is derived from an EMBL/GenBank/DDBJ whole genome shotgun (WGS) entry which is preliminary data.</text>
</comment>
<accession>A0A4U1L4F5</accession>
<dbReference type="InterPro" id="IPR036520">
    <property type="entry name" value="UPF0759_sf"/>
</dbReference>
<evidence type="ECO:0000313" key="1">
    <source>
        <dbReference type="EMBL" id="TKD51801.1"/>
    </source>
</evidence>
<reference evidence="1 2" key="1">
    <citation type="submission" date="2019-04" db="EMBL/GenBank/DDBJ databases">
        <authorList>
            <person name="Yang Y."/>
            <person name="Wei D."/>
        </authorList>
    </citation>
    <scope>NUCLEOTIDE SEQUENCE [LARGE SCALE GENOMIC DNA]</scope>
    <source>
        <strain evidence="1 2">L-1-4w-11</strain>
    </source>
</reference>
<proteinExistence type="predicted"/>
<organism evidence="1 2">
    <name type="scientific">Sphingomonas baiyangensis</name>
    <dbReference type="NCBI Taxonomy" id="2572576"/>
    <lineage>
        <taxon>Bacteria</taxon>
        <taxon>Pseudomonadati</taxon>
        <taxon>Pseudomonadota</taxon>
        <taxon>Alphaproteobacteria</taxon>
        <taxon>Sphingomonadales</taxon>
        <taxon>Sphingomonadaceae</taxon>
        <taxon>Sphingomonas</taxon>
    </lineage>
</organism>
<dbReference type="PANTHER" id="PTHR30348">
    <property type="entry name" value="UNCHARACTERIZED PROTEIN YECE"/>
    <property type="match status" value="1"/>
</dbReference>
<dbReference type="SUPFAM" id="SSF117396">
    <property type="entry name" value="TM1631-like"/>
    <property type="match status" value="1"/>
</dbReference>
<dbReference type="Gene3D" id="3.20.20.410">
    <property type="entry name" value="Protein of unknown function UPF0759"/>
    <property type="match status" value="1"/>
</dbReference>
<dbReference type="AlphaFoldDB" id="A0A4U1L4F5"/>
<dbReference type="EMBL" id="SWKR01000002">
    <property type="protein sequence ID" value="TKD51801.1"/>
    <property type="molecule type" value="Genomic_DNA"/>
</dbReference>
<evidence type="ECO:0000313" key="2">
    <source>
        <dbReference type="Proteomes" id="UP000309138"/>
    </source>
</evidence>
<dbReference type="Proteomes" id="UP000309138">
    <property type="component" value="Unassembled WGS sequence"/>
</dbReference>
<dbReference type="OrthoDB" id="9780310at2"/>
<protein>
    <submittedName>
        <fullName evidence="1">DUF72 domain-containing protein</fullName>
    </submittedName>
</protein>
<dbReference type="PANTHER" id="PTHR30348:SF4">
    <property type="entry name" value="DUF72 DOMAIN-CONTAINING PROTEIN"/>
    <property type="match status" value="1"/>
</dbReference>
<name>A0A4U1L4F5_9SPHN</name>